<dbReference type="Proteomes" id="UP001500841">
    <property type="component" value="Unassembled WGS sequence"/>
</dbReference>
<feature type="binding site" evidence="2">
    <location>
        <position position="189"/>
    </location>
    <ligand>
        <name>substrate</name>
    </ligand>
</feature>
<dbReference type="RefSeq" id="WP_345106754.1">
    <property type="nucleotide sequence ID" value="NZ_BAABCV010000013.1"/>
</dbReference>
<proteinExistence type="inferred from homology"/>
<keyword evidence="2" id="KW-0479">Metal-binding</keyword>
<evidence type="ECO:0000313" key="4">
    <source>
        <dbReference type="Proteomes" id="UP001500841"/>
    </source>
</evidence>
<feature type="binding site" evidence="2">
    <location>
        <begin position="22"/>
        <end position="25"/>
    </location>
    <ligand>
        <name>substrate</name>
    </ligand>
</feature>
<sequence>MSYKDQIDLLKLPEHIAIIMDGNGRWAKEKGKLRIFGHHNGVLSVRDVVEGGVDLGVKYLTLYTFSSENWNRPKLEVMAIMELMVSTINKEIKNFMDKNVRLNAIGDLHMLPEKCYEELTNAIKTTSKNTGLVLTLALSYSSRREIVHATKSIAQQVKSGEINIEDINEDLFGRNLYTGDMPDPELLIRTSGEYRISNYLLWQIAYAELYFTKKLWPDFRKEDLFEAILDYQKRERRFGKTSEQVN</sequence>
<dbReference type="SUPFAM" id="SSF64005">
    <property type="entry name" value="Undecaprenyl diphosphate synthase"/>
    <property type="match status" value="1"/>
</dbReference>
<comment type="function">
    <text evidence="2">Catalyzes the condensation of isopentenyl diphosphate (IPP) with allylic pyrophosphates generating different type of terpenoids.</text>
</comment>
<organism evidence="3 4">
    <name type="scientific">Mucilaginibacter panaciglaebae</name>
    <dbReference type="NCBI Taxonomy" id="502331"/>
    <lineage>
        <taxon>Bacteria</taxon>
        <taxon>Pseudomonadati</taxon>
        <taxon>Bacteroidota</taxon>
        <taxon>Sphingobacteriia</taxon>
        <taxon>Sphingobacteriales</taxon>
        <taxon>Sphingobacteriaceae</taxon>
        <taxon>Mucilaginibacter</taxon>
    </lineage>
</organism>
<feature type="binding site" evidence="2">
    <location>
        <position position="34"/>
    </location>
    <ligand>
        <name>substrate</name>
    </ligand>
</feature>
<dbReference type="CDD" id="cd00475">
    <property type="entry name" value="Cis_IPPS"/>
    <property type="match status" value="1"/>
</dbReference>
<dbReference type="Gene3D" id="3.40.1180.10">
    <property type="entry name" value="Decaprenyl diphosphate synthase-like"/>
    <property type="match status" value="1"/>
</dbReference>
<dbReference type="PANTHER" id="PTHR10291">
    <property type="entry name" value="DEHYDRODOLICHYL DIPHOSPHATE SYNTHASE FAMILY MEMBER"/>
    <property type="match status" value="1"/>
</dbReference>
<dbReference type="InterPro" id="IPR001441">
    <property type="entry name" value="UPP_synth-like"/>
</dbReference>
<evidence type="ECO:0000256" key="2">
    <source>
        <dbReference type="HAMAP-Rule" id="MF_01139"/>
    </source>
</evidence>
<feature type="active site" description="Proton acceptor" evidence="2">
    <location>
        <position position="69"/>
    </location>
</feature>
<accession>A0ABP7X6C2</accession>
<dbReference type="PROSITE" id="PS01066">
    <property type="entry name" value="UPP_SYNTHASE"/>
    <property type="match status" value="1"/>
</dbReference>
<feature type="binding site" evidence="2">
    <location>
        <begin position="66"/>
        <end position="68"/>
    </location>
    <ligand>
        <name>substrate</name>
    </ligand>
</feature>
<comment type="caution">
    <text evidence="3">The sequence shown here is derived from an EMBL/GenBank/DDBJ whole genome shotgun (WGS) entry which is preliminary data.</text>
</comment>
<dbReference type="NCBIfam" id="NF011405">
    <property type="entry name" value="PRK14830.1"/>
    <property type="match status" value="1"/>
</dbReference>
<comment type="subunit">
    <text evidence="2">Homodimer.</text>
</comment>
<feature type="binding site" evidence="2">
    <location>
        <position position="72"/>
    </location>
    <ligand>
        <name>substrate</name>
    </ligand>
</feature>
<gene>
    <name evidence="3" type="ORF">GCM10022392_31680</name>
</gene>
<dbReference type="EMBL" id="BAABCV010000013">
    <property type="protein sequence ID" value="GAA4103896.1"/>
    <property type="molecule type" value="Genomic_DNA"/>
</dbReference>
<keyword evidence="2" id="KW-0460">Magnesium</keyword>
<feature type="binding site" evidence="2">
    <location>
        <begin position="195"/>
        <end position="197"/>
    </location>
    <ligand>
        <name>substrate</name>
    </ligand>
</feature>
<feature type="binding site" evidence="2">
    <location>
        <position position="70"/>
    </location>
    <ligand>
        <name>substrate</name>
    </ligand>
</feature>
<dbReference type="EC" id="2.5.1.-" evidence="2"/>
<dbReference type="GO" id="GO:0016740">
    <property type="term" value="F:transferase activity"/>
    <property type="evidence" value="ECO:0007669"/>
    <property type="project" value="UniProtKB-KW"/>
</dbReference>
<dbReference type="InterPro" id="IPR018520">
    <property type="entry name" value="UPP_synth-like_CS"/>
</dbReference>
<evidence type="ECO:0000313" key="3">
    <source>
        <dbReference type="EMBL" id="GAA4103896.1"/>
    </source>
</evidence>
<feature type="binding site" evidence="2">
    <location>
        <position position="38"/>
    </location>
    <ligand>
        <name>substrate</name>
    </ligand>
</feature>
<comment type="cofactor">
    <cofactor evidence="2">
        <name>Mg(2+)</name>
        <dbReference type="ChEBI" id="CHEBI:18420"/>
    </cofactor>
    <text evidence="2">Binds 2 magnesium ions per subunit.</text>
</comment>
<dbReference type="Pfam" id="PF01255">
    <property type="entry name" value="Prenyltransf"/>
    <property type="match status" value="1"/>
</dbReference>
<keyword evidence="1 2" id="KW-0808">Transferase</keyword>
<evidence type="ECO:0000256" key="1">
    <source>
        <dbReference type="ARBA" id="ARBA00022679"/>
    </source>
</evidence>
<name>A0ABP7X6C2_9SPHI</name>
<comment type="similarity">
    <text evidence="2">Belongs to the UPP synthase family.</text>
</comment>
<keyword evidence="4" id="KW-1185">Reference proteome</keyword>
<feature type="binding site" evidence="2">
    <location>
        <position position="26"/>
    </location>
    <ligand>
        <name>substrate</name>
    </ligand>
</feature>
<dbReference type="InterPro" id="IPR036424">
    <property type="entry name" value="UPP_synth-like_sf"/>
</dbReference>
<feature type="binding site" evidence="2">
    <location>
        <position position="208"/>
    </location>
    <ligand>
        <name>Mg(2+)</name>
        <dbReference type="ChEBI" id="CHEBI:18420"/>
    </ligand>
</feature>
<dbReference type="NCBIfam" id="TIGR00055">
    <property type="entry name" value="uppS"/>
    <property type="match status" value="1"/>
</dbReference>
<feature type="active site" evidence="2">
    <location>
        <position position="21"/>
    </location>
</feature>
<dbReference type="PANTHER" id="PTHR10291:SF0">
    <property type="entry name" value="DEHYDRODOLICHYL DIPHOSPHATE SYNTHASE 2"/>
    <property type="match status" value="1"/>
</dbReference>
<feature type="binding site" evidence="2">
    <location>
        <position position="21"/>
    </location>
    <ligand>
        <name>Mg(2+)</name>
        <dbReference type="ChEBI" id="CHEBI:18420"/>
    </ligand>
</feature>
<reference evidence="4" key="1">
    <citation type="journal article" date="2019" name="Int. J. Syst. Evol. Microbiol.">
        <title>The Global Catalogue of Microorganisms (GCM) 10K type strain sequencing project: providing services to taxonomists for standard genome sequencing and annotation.</title>
        <authorList>
            <consortium name="The Broad Institute Genomics Platform"/>
            <consortium name="The Broad Institute Genome Sequencing Center for Infectious Disease"/>
            <person name="Wu L."/>
            <person name="Ma J."/>
        </authorList>
    </citation>
    <scope>NUCLEOTIDE SEQUENCE [LARGE SCALE GENOMIC DNA]</scope>
    <source>
        <strain evidence="4">JCM 17085</strain>
    </source>
</reference>
<protein>
    <recommendedName>
        <fullName evidence="2">Isoprenyl transferase</fullName>
        <ecNumber evidence="2">2.5.1.-</ecNumber>
    </recommendedName>
</protein>
<dbReference type="HAMAP" id="MF_01139">
    <property type="entry name" value="ISPT"/>
    <property type="match status" value="1"/>
</dbReference>